<reference evidence="2" key="1">
    <citation type="submission" date="2017-09" db="EMBL/GenBank/DDBJ databases">
        <title>Depth-based differentiation of microbial function through sediment-hosted aquifers and enrichment of novel symbionts in the deep terrestrial subsurface.</title>
        <authorList>
            <person name="Probst A.J."/>
            <person name="Ladd B."/>
            <person name="Jarett J.K."/>
            <person name="Geller-Mcgrath D.E."/>
            <person name="Sieber C.M.K."/>
            <person name="Emerson J.B."/>
            <person name="Anantharaman K."/>
            <person name="Thomas B.C."/>
            <person name="Malmstrom R."/>
            <person name="Stieglmeier M."/>
            <person name="Klingl A."/>
            <person name="Woyke T."/>
            <person name="Ryan C.M."/>
            <person name="Banfield J.F."/>
        </authorList>
    </citation>
    <scope>NUCLEOTIDE SEQUENCE [LARGE SCALE GENOMIC DNA]</scope>
</reference>
<sequence>PGLINLEDLLAKSRDLVDYYIVEFLNINAAGSDFRQLLKENFPESYAVVNDKGKFMSFVENTKKILIKSGVKVLQFVIHFPRCECLTLDSNNLKQKQL</sequence>
<dbReference type="Proteomes" id="UP000230713">
    <property type="component" value="Unassembled WGS sequence"/>
</dbReference>
<name>A0A2H9M1Q4_HUBC1</name>
<evidence type="ECO:0000313" key="1">
    <source>
        <dbReference type="EMBL" id="PIV13484.1"/>
    </source>
</evidence>
<gene>
    <name evidence="1" type="ORF">COS45_02650</name>
</gene>
<organism evidence="1 2">
    <name type="scientific">Huberarchaeum crystalense</name>
    <dbReference type="NCBI Taxonomy" id="2014257"/>
    <lineage>
        <taxon>Archaea</taxon>
        <taxon>Candidatus Huberarchaeota</taxon>
        <taxon>Candidatus Huberarchaeia</taxon>
        <taxon>Candidatus Huberarchaeales</taxon>
        <taxon>Candidatus Huberarchaeaceae</taxon>
        <taxon>Candidatus Huberarchaeum</taxon>
    </lineage>
</organism>
<dbReference type="EMBL" id="PEUT01000064">
    <property type="protein sequence ID" value="PIV13484.1"/>
    <property type="molecule type" value="Genomic_DNA"/>
</dbReference>
<protein>
    <submittedName>
        <fullName evidence="1">Uncharacterized protein</fullName>
    </submittedName>
</protein>
<accession>A0A2H9M1Q4</accession>
<feature type="non-terminal residue" evidence="1">
    <location>
        <position position="1"/>
    </location>
</feature>
<dbReference type="AlphaFoldDB" id="A0A2H9M1Q4"/>
<proteinExistence type="predicted"/>
<comment type="caution">
    <text evidence="1">The sequence shown here is derived from an EMBL/GenBank/DDBJ whole genome shotgun (WGS) entry which is preliminary data.</text>
</comment>
<evidence type="ECO:0000313" key="2">
    <source>
        <dbReference type="Proteomes" id="UP000230713"/>
    </source>
</evidence>